<protein>
    <submittedName>
        <fullName evidence="9">Pyridoxal phosphate-dependent aminotransferase</fullName>
    </submittedName>
</protein>
<evidence type="ECO:0000256" key="3">
    <source>
        <dbReference type="ARBA" id="ARBA00022679"/>
    </source>
</evidence>
<evidence type="ECO:0000313" key="9">
    <source>
        <dbReference type="EMBL" id="USQ97493.1"/>
    </source>
</evidence>
<dbReference type="NCBIfam" id="NF006580">
    <property type="entry name" value="PRK09105.1"/>
    <property type="match status" value="1"/>
</dbReference>
<sequence>MTTRMSDEPALGRRSFLRGAAFIAAAAPILTEAQLAHAAAQSAAPAAPPSGMALHGQSPNAPPPGMTLINANENPLGPSKAACDAIARVAPLGGRYDLNGETDLLARTFAAQNGLKLENVAVYAGSSEPLHYSVLAFTSPTRSFVTADPSYEAGMFAAKTSQAKIVKVPLSADCAHDVKAMVKADPQAGVIYICNPNNPTGTLTTKQDIVWALENKPAGSILLVDEAYIHLTDAQDTLDLVAAGKDLIVLRTFSKIYGMAGIRCGFAVARPDLLAKLAPFGQNAMPITGSAAARASLEDAALVPERRKLIGDTRRDTLAWLKANNYKVIGDPQTNCFMIDTGRNGKAVFAAMKAKNVLIGRTWPIWPNAVRVSVGTPEEMAKFKVAFKQVMDSPPMAFEDHRQLAQLDGFAAL</sequence>
<dbReference type="InterPro" id="IPR006311">
    <property type="entry name" value="TAT_signal"/>
</dbReference>
<evidence type="ECO:0000256" key="6">
    <source>
        <dbReference type="SAM" id="MobiDB-lite"/>
    </source>
</evidence>
<evidence type="ECO:0000313" key="10">
    <source>
        <dbReference type="Proteomes" id="UP001057520"/>
    </source>
</evidence>
<dbReference type="InterPro" id="IPR050106">
    <property type="entry name" value="HistidinolP_aminotransfase"/>
</dbReference>
<keyword evidence="4" id="KW-0663">Pyridoxal phosphate</keyword>
<comment type="pathway">
    <text evidence="5">Amino-acid biosynthesis.</text>
</comment>
<feature type="chain" id="PRO_5047548034" evidence="7">
    <location>
        <begin position="39"/>
        <end position="413"/>
    </location>
</feature>
<keyword evidence="3" id="KW-0808">Transferase</keyword>
<dbReference type="CDD" id="cd00609">
    <property type="entry name" value="AAT_like"/>
    <property type="match status" value="1"/>
</dbReference>
<feature type="region of interest" description="Disordered" evidence="6">
    <location>
        <begin position="46"/>
        <end position="73"/>
    </location>
</feature>
<feature type="domain" description="Aminotransferase class I/classII large" evidence="8">
    <location>
        <begin position="76"/>
        <end position="382"/>
    </location>
</feature>
<evidence type="ECO:0000259" key="8">
    <source>
        <dbReference type="Pfam" id="PF00155"/>
    </source>
</evidence>
<dbReference type="PROSITE" id="PS51318">
    <property type="entry name" value="TAT"/>
    <property type="match status" value="1"/>
</dbReference>
<evidence type="ECO:0000256" key="7">
    <source>
        <dbReference type="SAM" id="SignalP"/>
    </source>
</evidence>
<dbReference type="InterPro" id="IPR004839">
    <property type="entry name" value="Aminotransferase_I/II_large"/>
</dbReference>
<evidence type="ECO:0000256" key="5">
    <source>
        <dbReference type="ARBA" id="ARBA00029440"/>
    </source>
</evidence>
<dbReference type="Gene3D" id="3.90.1150.10">
    <property type="entry name" value="Aspartate Aminotransferase, domain 1"/>
    <property type="match status" value="1"/>
</dbReference>
<reference evidence="9 10" key="1">
    <citation type="submission" date="2022-04" db="EMBL/GenBank/DDBJ databases">
        <title>Genome sequence of soybean root-associated Caulobacter segnis RL271.</title>
        <authorList>
            <person name="Longley R."/>
            <person name="Bonito G."/>
            <person name="Trigodet F."/>
            <person name="Crosson S."/>
            <person name="Fiebig A."/>
        </authorList>
    </citation>
    <scope>NUCLEOTIDE SEQUENCE [LARGE SCALE GENOMIC DNA]</scope>
    <source>
        <strain evidence="9 10">RL271</strain>
    </source>
</reference>
<evidence type="ECO:0000256" key="4">
    <source>
        <dbReference type="ARBA" id="ARBA00022898"/>
    </source>
</evidence>
<evidence type="ECO:0000256" key="2">
    <source>
        <dbReference type="ARBA" id="ARBA00022576"/>
    </source>
</evidence>
<dbReference type="InterPro" id="IPR015421">
    <property type="entry name" value="PyrdxlP-dep_Trfase_major"/>
</dbReference>
<dbReference type="PANTHER" id="PTHR43643">
    <property type="entry name" value="HISTIDINOL-PHOSPHATE AMINOTRANSFERASE 2"/>
    <property type="match status" value="1"/>
</dbReference>
<dbReference type="SUPFAM" id="SSF53383">
    <property type="entry name" value="PLP-dependent transferases"/>
    <property type="match status" value="1"/>
</dbReference>
<dbReference type="EMBL" id="CP096040">
    <property type="protein sequence ID" value="USQ97493.1"/>
    <property type="molecule type" value="Genomic_DNA"/>
</dbReference>
<keyword evidence="2 9" id="KW-0032">Aminotransferase</keyword>
<dbReference type="GO" id="GO:0008483">
    <property type="term" value="F:transaminase activity"/>
    <property type="evidence" value="ECO:0007669"/>
    <property type="project" value="UniProtKB-KW"/>
</dbReference>
<dbReference type="Pfam" id="PF00155">
    <property type="entry name" value="Aminotran_1_2"/>
    <property type="match status" value="1"/>
</dbReference>
<dbReference type="PANTHER" id="PTHR43643:SF3">
    <property type="entry name" value="HISTIDINOL-PHOSPHATE AMINOTRANSFERASE"/>
    <property type="match status" value="1"/>
</dbReference>
<dbReference type="Proteomes" id="UP001057520">
    <property type="component" value="Chromosome"/>
</dbReference>
<gene>
    <name evidence="9" type="ORF">MZV50_08140</name>
</gene>
<accession>A0ABY4ZXD0</accession>
<evidence type="ECO:0000256" key="1">
    <source>
        <dbReference type="ARBA" id="ARBA00007970"/>
    </source>
</evidence>
<keyword evidence="10" id="KW-1185">Reference proteome</keyword>
<dbReference type="InterPro" id="IPR015422">
    <property type="entry name" value="PyrdxlP-dep_Trfase_small"/>
</dbReference>
<organism evidence="9 10">
    <name type="scientific">Caulobacter segnis</name>
    <dbReference type="NCBI Taxonomy" id="88688"/>
    <lineage>
        <taxon>Bacteria</taxon>
        <taxon>Pseudomonadati</taxon>
        <taxon>Pseudomonadota</taxon>
        <taxon>Alphaproteobacteria</taxon>
        <taxon>Caulobacterales</taxon>
        <taxon>Caulobacteraceae</taxon>
        <taxon>Caulobacter</taxon>
    </lineage>
</organism>
<feature type="signal peptide" evidence="7">
    <location>
        <begin position="1"/>
        <end position="38"/>
    </location>
</feature>
<name>A0ABY4ZXD0_9CAUL</name>
<keyword evidence="7" id="KW-0732">Signal</keyword>
<comment type="similarity">
    <text evidence="1">Belongs to the class-II pyridoxal-phosphate-dependent aminotransferase family. Histidinol-phosphate aminotransferase subfamily.</text>
</comment>
<proteinExistence type="inferred from homology"/>
<dbReference type="Gene3D" id="3.40.640.10">
    <property type="entry name" value="Type I PLP-dependent aspartate aminotransferase-like (Major domain)"/>
    <property type="match status" value="1"/>
</dbReference>
<dbReference type="InterPro" id="IPR015424">
    <property type="entry name" value="PyrdxlP-dep_Trfase"/>
</dbReference>